<dbReference type="SUPFAM" id="SSF51004">
    <property type="entry name" value="C-terminal (heme d1) domain of cytochrome cd1-nitrite reductase"/>
    <property type="match status" value="1"/>
</dbReference>
<dbReference type="InterPro" id="IPR011964">
    <property type="entry name" value="YVTN_b-propeller_repeat"/>
</dbReference>
<proteinExistence type="predicted"/>
<gene>
    <name evidence="2" type="ORF">MCNS_42610</name>
</gene>
<dbReference type="InterPro" id="IPR011048">
    <property type="entry name" value="Haem_d1_sf"/>
</dbReference>
<accession>A0A7I7YHB2</accession>
<dbReference type="PANTHER" id="PTHR47197">
    <property type="entry name" value="PROTEIN NIRF"/>
    <property type="match status" value="1"/>
</dbReference>
<dbReference type="Gene3D" id="2.130.10.10">
    <property type="entry name" value="YVTN repeat-like/Quinoprotein amine dehydrogenase"/>
    <property type="match status" value="2"/>
</dbReference>
<evidence type="ECO:0000256" key="1">
    <source>
        <dbReference type="SAM" id="MobiDB-lite"/>
    </source>
</evidence>
<dbReference type="EMBL" id="AP022613">
    <property type="protein sequence ID" value="BBZ41198.1"/>
    <property type="molecule type" value="Genomic_DNA"/>
</dbReference>
<dbReference type="InterPro" id="IPR051200">
    <property type="entry name" value="Host-pathogen_enzymatic-act"/>
</dbReference>
<dbReference type="RefSeq" id="WP_232079376.1">
    <property type="nucleotide sequence ID" value="NZ_AP022613.1"/>
</dbReference>
<feature type="region of interest" description="Disordered" evidence="1">
    <location>
        <begin position="186"/>
        <end position="208"/>
    </location>
</feature>
<dbReference type="AlphaFoldDB" id="A0A7I7YHB2"/>
<sequence>MSPDSDNDVQKDPIVTEIAVHEGPIAGVVVSPDGGRLMVTNYGADSVSIIDTDSCRVVDTVAGVREPFAIAAAGPDRVYVSSVSPAYDSIEVIDASTGAVVATHPLALSVSDLAVSADGRYVYAGRNGTGGADVAVVDTTTGRVEVIDIAGPGTTAACVRTGADGAVYVGTNGPAGGKLVVLGAPSGESSPGRARWRRKTPTPPRDGGLTVTGVVEIGLAVRDVALSPDGALAYVASCCPEVGAVVDVVDTRTNKITSTCKLGEISGNLTGCTISRDGDRAYLVSDEGVTVLCTLTEDIIGTIAVTQQPSCVVESPDGKRLYVADYSGAVSVAALTASDPAAPLAIEGAPPRSHASADWLMPQVLRYEPALAK</sequence>
<dbReference type="NCBIfam" id="TIGR02276">
    <property type="entry name" value="beta_rpt_yvtn"/>
    <property type="match status" value="1"/>
</dbReference>
<name>A0A7I7YHB2_9MYCO</name>
<protein>
    <recommendedName>
        <fullName evidence="4">YVTN family beta-propeller repeat protein</fullName>
    </recommendedName>
</protein>
<evidence type="ECO:0008006" key="4">
    <source>
        <dbReference type="Google" id="ProtNLM"/>
    </source>
</evidence>
<evidence type="ECO:0000313" key="3">
    <source>
        <dbReference type="Proteomes" id="UP000467385"/>
    </source>
</evidence>
<organism evidence="2 3">
    <name type="scientific">Mycobacterium conspicuum</name>
    <dbReference type="NCBI Taxonomy" id="44010"/>
    <lineage>
        <taxon>Bacteria</taxon>
        <taxon>Bacillati</taxon>
        <taxon>Actinomycetota</taxon>
        <taxon>Actinomycetes</taxon>
        <taxon>Mycobacteriales</taxon>
        <taxon>Mycobacteriaceae</taxon>
        <taxon>Mycobacterium</taxon>
    </lineage>
</organism>
<evidence type="ECO:0000313" key="2">
    <source>
        <dbReference type="EMBL" id="BBZ41198.1"/>
    </source>
</evidence>
<dbReference type="Proteomes" id="UP000467385">
    <property type="component" value="Chromosome"/>
</dbReference>
<reference evidence="2 3" key="1">
    <citation type="journal article" date="2019" name="Emerg. Microbes Infect.">
        <title>Comprehensive subspecies identification of 175 nontuberculous mycobacteria species based on 7547 genomic profiles.</title>
        <authorList>
            <person name="Matsumoto Y."/>
            <person name="Kinjo T."/>
            <person name="Motooka D."/>
            <person name="Nabeya D."/>
            <person name="Jung N."/>
            <person name="Uechi K."/>
            <person name="Horii T."/>
            <person name="Iida T."/>
            <person name="Fujita J."/>
            <person name="Nakamura S."/>
        </authorList>
    </citation>
    <scope>NUCLEOTIDE SEQUENCE [LARGE SCALE GENOMIC DNA]</scope>
    <source>
        <strain evidence="2 3">JCM 14738</strain>
    </source>
</reference>
<dbReference type="PANTHER" id="PTHR47197:SF3">
    <property type="entry name" value="DIHYDRO-HEME D1 DEHYDROGENASE"/>
    <property type="match status" value="1"/>
</dbReference>
<dbReference type="InterPro" id="IPR015943">
    <property type="entry name" value="WD40/YVTN_repeat-like_dom_sf"/>
</dbReference>
<keyword evidence="3" id="KW-1185">Reference proteome</keyword>